<feature type="transmembrane region" description="Helical" evidence="1">
    <location>
        <begin position="165"/>
        <end position="183"/>
    </location>
</feature>
<dbReference type="Proteomes" id="UP000243217">
    <property type="component" value="Unassembled WGS sequence"/>
</dbReference>
<feature type="transmembrane region" description="Helical" evidence="1">
    <location>
        <begin position="189"/>
        <end position="208"/>
    </location>
</feature>
<evidence type="ECO:0008006" key="4">
    <source>
        <dbReference type="Google" id="ProtNLM"/>
    </source>
</evidence>
<name>A0A1W0A2F5_9STRA</name>
<feature type="transmembrane region" description="Helical" evidence="1">
    <location>
        <begin position="136"/>
        <end position="153"/>
    </location>
</feature>
<reference evidence="2 3" key="1">
    <citation type="journal article" date="2014" name="Genome Biol. Evol.">
        <title>The secreted proteins of Achlya hypogyna and Thraustotheca clavata identify the ancestral oomycete secretome and reveal gene acquisitions by horizontal gene transfer.</title>
        <authorList>
            <person name="Misner I."/>
            <person name="Blouin N."/>
            <person name="Leonard G."/>
            <person name="Richards T.A."/>
            <person name="Lane C.E."/>
        </authorList>
    </citation>
    <scope>NUCLEOTIDE SEQUENCE [LARGE SCALE GENOMIC DNA]</scope>
    <source>
        <strain evidence="2 3">ATCC 34112</strain>
    </source>
</reference>
<gene>
    <name evidence="2" type="ORF">THRCLA_03393</name>
</gene>
<protein>
    <recommendedName>
        <fullName evidence="4">Transmembrane protein</fullName>
    </recommendedName>
</protein>
<keyword evidence="1" id="KW-0812">Transmembrane</keyword>
<evidence type="ECO:0000256" key="1">
    <source>
        <dbReference type="SAM" id="Phobius"/>
    </source>
</evidence>
<accession>A0A1W0A2F5</accession>
<feature type="transmembrane region" description="Helical" evidence="1">
    <location>
        <begin position="425"/>
        <end position="445"/>
    </location>
</feature>
<dbReference type="AlphaFoldDB" id="A0A1W0A2F5"/>
<organism evidence="2 3">
    <name type="scientific">Thraustotheca clavata</name>
    <dbReference type="NCBI Taxonomy" id="74557"/>
    <lineage>
        <taxon>Eukaryota</taxon>
        <taxon>Sar</taxon>
        <taxon>Stramenopiles</taxon>
        <taxon>Oomycota</taxon>
        <taxon>Saprolegniomycetes</taxon>
        <taxon>Saprolegniales</taxon>
        <taxon>Achlyaceae</taxon>
        <taxon>Thraustotheca</taxon>
    </lineage>
</organism>
<feature type="transmembrane region" description="Helical" evidence="1">
    <location>
        <begin position="451"/>
        <end position="468"/>
    </location>
</feature>
<sequence length="606" mass="69300">MAEGTQVNEWIMSANAPPPKDSTLKDLVRDYEKKRYEERQFAQIQSQTHMDLSMLQFISPYEEEYTLETQEASLNRIRAVFLFGFLLYAGLICRDYFVEGLYQENTTILLILNGGIALPVLLLGFLLTFIPTSHLALERITCIVFFTVASVMIANKPIRSEHGPILPLMLLFVPIFGITRMRFVTSCSLGVSILILYMVVQLLAAAYLDGVDSGRDIMYQVFNYSIRVFGGVVSHYRQELLRRRNYALQLPFTGLVDGDICAQNPSQYSKRTLLHRGTLSFRHPLVEASFYRFWYLIDPFPFENIHNPRLHRGVFSTIRYALISVLISQCFLAFQDAKLLPSNLQNVAWITRFAVVVPGYIIMSCAIYILSHWFASQVTSTDEDCTIDIQDEDKPLSFRAYIARRFTDIILLNDKGGYVRYAQMLAGFVVMLHIGAMAALVLVVYDDSTTRSLTDLYFMGLLNALLFVHRSGFRVRFVHATSTTAIAVIAFVTSSWYYLSMEVWLEYSFYTIAVLALGGVISYEEESLRRSFFILKSIRTVQFQKWLVTIVQIQGWIRAKLRQKLKKLREAKPGEQTERDATATQLARATRVGVYSQVVQVIAEVI</sequence>
<feature type="transmembrane region" description="Helical" evidence="1">
    <location>
        <begin position="77"/>
        <end position="97"/>
    </location>
</feature>
<comment type="caution">
    <text evidence="2">The sequence shown here is derived from an EMBL/GenBank/DDBJ whole genome shotgun (WGS) entry which is preliminary data.</text>
</comment>
<dbReference type="OrthoDB" id="72195at2759"/>
<feature type="transmembrane region" description="Helical" evidence="1">
    <location>
        <begin position="109"/>
        <end position="130"/>
    </location>
</feature>
<keyword evidence="1" id="KW-1133">Transmembrane helix</keyword>
<feature type="transmembrane region" description="Helical" evidence="1">
    <location>
        <begin position="504"/>
        <end position="523"/>
    </location>
</feature>
<keyword evidence="3" id="KW-1185">Reference proteome</keyword>
<feature type="transmembrane region" description="Helical" evidence="1">
    <location>
        <begin position="477"/>
        <end position="498"/>
    </location>
</feature>
<evidence type="ECO:0000313" key="3">
    <source>
        <dbReference type="Proteomes" id="UP000243217"/>
    </source>
</evidence>
<dbReference type="EMBL" id="JNBS01000628">
    <property type="protein sequence ID" value="OQS04361.1"/>
    <property type="molecule type" value="Genomic_DNA"/>
</dbReference>
<evidence type="ECO:0000313" key="2">
    <source>
        <dbReference type="EMBL" id="OQS04361.1"/>
    </source>
</evidence>
<feature type="transmembrane region" description="Helical" evidence="1">
    <location>
        <begin position="347"/>
        <end position="370"/>
    </location>
</feature>
<keyword evidence="1" id="KW-0472">Membrane</keyword>
<proteinExistence type="predicted"/>